<feature type="region of interest" description="Disordered" evidence="1">
    <location>
        <begin position="1"/>
        <end position="28"/>
    </location>
</feature>
<accession>A0A5B0DX47</accession>
<proteinExistence type="predicted"/>
<dbReference type="OrthoDB" id="7226450at2"/>
<dbReference type="Proteomes" id="UP000324738">
    <property type="component" value="Unassembled WGS sequence"/>
</dbReference>
<organism evidence="2 3">
    <name type="scientific">Aureimonas fodinaquatilis</name>
    <dbReference type="NCBI Taxonomy" id="2565783"/>
    <lineage>
        <taxon>Bacteria</taxon>
        <taxon>Pseudomonadati</taxon>
        <taxon>Pseudomonadota</taxon>
        <taxon>Alphaproteobacteria</taxon>
        <taxon>Hyphomicrobiales</taxon>
        <taxon>Aurantimonadaceae</taxon>
        <taxon>Aureimonas</taxon>
    </lineage>
</organism>
<name>A0A5B0DX47_9HYPH</name>
<protein>
    <recommendedName>
        <fullName evidence="4">Tail fiber domain-containing protein</fullName>
    </recommendedName>
</protein>
<gene>
    <name evidence="2" type="ORF">FPY71_11565</name>
</gene>
<dbReference type="AlphaFoldDB" id="A0A5B0DX47"/>
<evidence type="ECO:0008006" key="4">
    <source>
        <dbReference type="Google" id="ProtNLM"/>
    </source>
</evidence>
<evidence type="ECO:0000313" key="3">
    <source>
        <dbReference type="Proteomes" id="UP000324738"/>
    </source>
</evidence>
<evidence type="ECO:0000256" key="1">
    <source>
        <dbReference type="SAM" id="MobiDB-lite"/>
    </source>
</evidence>
<dbReference type="EMBL" id="VTWH01000002">
    <property type="protein sequence ID" value="KAA0971076.1"/>
    <property type="molecule type" value="Genomic_DNA"/>
</dbReference>
<dbReference type="RefSeq" id="WP_149300387.1">
    <property type="nucleotide sequence ID" value="NZ_VTWH01000002.1"/>
</dbReference>
<feature type="compositionally biased region" description="Low complexity" evidence="1">
    <location>
        <begin position="13"/>
        <end position="26"/>
    </location>
</feature>
<evidence type="ECO:0000313" key="2">
    <source>
        <dbReference type="EMBL" id="KAA0971076.1"/>
    </source>
</evidence>
<keyword evidence="3" id="KW-1185">Reference proteome</keyword>
<sequence>MGKSAPKAPDPYATAAAQTQANTAATRESAKLNAVDQYGPYGSTTYQRAPDGVPVSQTVSLAPGVQNVFNNQVGIADQLTGKASQLVNQIPTGPMDISGLPSRQTSIANAGAVQGSVPSQSANLQTYNSNGLPELPGANDFGAAAKTAQDAAFAKAQALLQPGQQQEQSQLVQSLSDRGIPLDSAAGQAELNRMQQAQSEAQNRAAYDAVSAGAAEQSRQYGLAAAARNQLHSEGLATAGFNNQVADSRFGQDMTAAQFANSAQAQRYGQSSQNAAFTNQQRNDALTESMMLRNQSFNEASAMLQGAPAMQSPGFMNQPAYSMQPADITGQINQNYQNQLNSYNNRQQGLWGSVSNLGTAWLMS</sequence>
<reference evidence="2 3" key="1">
    <citation type="submission" date="2019-08" db="EMBL/GenBank/DDBJ databases">
        <title>Aureimonas fodiniaquatilis sp. nov., isolated from a coal mine wastewater.</title>
        <authorList>
            <person name="Kim W."/>
        </authorList>
    </citation>
    <scope>NUCLEOTIDE SEQUENCE [LARGE SCALE GENOMIC DNA]</scope>
    <source>
        <strain evidence="2 3">CAU 1482</strain>
    </source>
</reference>
<comment type="caution">
    <text evidence="2">The sequence shown here is derived from an EMBL/GenBank/DDBJ whole genome shotgun (WGS) entry which is preliminary data.</text>
</comment>